<sequence>MRQAAFVFGRNCKLLPNYLSFPFFLFENHIAIASSLNPQINLPSRKLVLNKICKLRDWLLPFNRVVESTSVAPIHQSNRIYSDDKVSKANLGFQADLRMINRLCKSGDTRAAVLMLREMENVKSCNCKPGCMPDAFTFNIIIQGFLRWNETKMAIQFLRRMLDAGKDLSWELFSSFSMEILLKAEPFRAICLTQLYCCWSRVVLSEIVSRLPLFMIIHWIMDGINVKMIRSLLKAS</sequence>
<protein>
    <submittedName>
        <fullName evidence="1">Uncharacterized protein</fullName>
    </submittedName>
</protein>
<comment type="caution">
    <text evidence="1">The sequence shown here is derived from an EMBL/GenBank/DDBJ whole genome shotgun (WGS) entry which is preliminary data.</text>
</comment>
<proteinExistence type="predicted"/>
<gene>
    <name evidence="1" type="ORF">L1987_75554</name>
</gene>
<keyword evidence="2" id="KW-1185">Reference proteome</keyword>
<reference evidence="2" key="1">
    <citation type="journal article" date="2022" name="Mol. Ecol. Resour.">
        <title>The genomes of chicory, endive, great burdock and yacon provide insights into Asteraceae palaeo-polyploidization history and plant inulin production.</title>
        <authorList>
            <person name="Fan W."/>
            <person name="Wang S."/>
            <person name="Wang H."/>
            <person name="Wang A."/>
            <person name="Jiang F."/>
            <person name="Liu H."/>
            <person name="Zhao H."/>
            <person name="Xu D."/>
            <person name="Zhang Y."/>
        </authorList>
    </citation>
    <scope>NUCLEOTIDE SEQUENCE [LARGE SCALE GENOMIC DNA]</scope>
    <source>
        <strain evidence="2">cv. Yunnan</strain>
    </source>
</reference>
<name>A0ACB9A7H5_9ASTR</name>
<evidence type="ECO:0000313" key="2">
    <source>
        <dbReference type="Proteomes" id="UP001056120"/>
    </source>
</evidence>
<organism evidence="1 2">
    <name type="scientific">Smallanthus sonchifolius</name>
    <dbReference type="NCBI Taxonomy" id="185202"/>
    <lineage>
        <taxon>Eukaryota</taxon>
        <taxon>Viridiplantae</taxon>
        <taxon>Streptophyta</taxon>
        <taxon>Embryophyta</taxon>
        <taxon>Tracheophyta</taxon>
        <taxon>Spermatophyta</taxon>
        <taxon>Magnoliopsida</taxon>
        <taxon>eudicotyledons</taxon>
        <taxon>Gunneridae</taxon>
        <taxon>Pentapetalae</taxon>
        <taxon>asterids</taxon>
        <taxon>campanulids</taxon>
        <taxon>Asterales</taxon>
        <taxon>Asteraceae</taxon>
        <taxon>Asteroideae</taxon>
        <taxon>Heliantheae alliance</taxon>
        <taxon>Millerieae</taxon>
        <taxon>Smallanthus</taxon>
    </lineage>
</organism>
<dbReference type="Proteomes" id="UP001056120">
    <property type="component" value="Linkage Group LG25"/>
</dbReference>
<dbReference type="EMBL" id="CM042042">
    <property type="protein sequence ID" value="KAI3705318.1"/>
    <property type="molecule type" value="Genomic_DNA"/>
</dbReference>
<evidence type="ECO:0000313" key="1">
    <source>
        <dbReference type="EMBL" id="KAI3705318.1"/>
    </source>
</evidence>
<reference evidence="1 2" key="2">
    <citation type="journal article" date="2022" name="Mol. Ecol. Resour.">
        <title>The genomes of chicory, endive, great burdock and yacon provide insights into Asteraceae paleo-polyploidization history and plant inulin production.</title>
        <authorList>
            <person name="Fan W."/>
            <person name="Wang S."/>
            <person name="Wang H."/>
            <person name="Wang A."/>
            <person name="Jiang F."/>
            <person name="Liu H."/>
            <person name="Zhao H."/>
            <person name="Xu D."/>
            <person name="Zhang Y."/>
        </authorList>
    </citation>
    <scope>NUCLEOTIDE SEQUENCE [LARGE SCALE GENOMIC DNA]</scope>
    <source>
        <strain evidence="2">cv. Yunnan</strain>
        <tissue evidence="1">Leaves</tissue>
    </source>
</reference>
<accession>A0ACB9A7H5</accession>